<reference evidence="1" key="1">
    <citation type="submission" date="2023-03" db="EMBL/GenBank/DDBJ databases">
        <title>Synergistic antibacterial effect of phage pB3074 in combination with antibiotics targeting cell wall against multi-drug resistant Acinetobacter baumannii in vitro and ex vivo.</title>
        <authorList>
            <person name="Luo J."/>
        </authorList>
    </citation>
    <scope>NUCLEOTIDE SEQUENCE</scope>
</reference>
<dbReference type="Gene3D" id="3.30.460.10">
    <property type="entry name" value="Beta Polymerase, domain 2"/>
    <property type="match status" value="1"/>
</dbReference>
<keyword evidence="2" id="KW-1185">Reference proteome</keyword>
<protein>
    <recommendedName>
        <fullName evidence="3">tRNA nucleotidyltransferase</fullName>
    </recommendedName>
</protein>
<dbReference type="SUPFAM" id="SSF81301">
    <property type="entry name" value="Nucleotidyltransferase"/>
    <property type="match status" value="1"/>
</dbReference>
<evidence type="ECO:0000313" key="1">
    <source>
        <dbReference type="EMBL" id="WID41904.1"/>
    </source>
</evidence>
<dbReference type="Proteomes" id="UP001236567">
    <property type="component" value="Segment"/>
</dbReference>
<organism evidence="1 2">
    <name type="scientific">Acinetobacter phage pB3074</name>
    <dbReference type="NCBI Taxonomy" id="3038303"/>
    <lineage>
        <taxon>Viruses</taxon>
        <taxon>Duplodnaviria</taxon>
        <taxon>Heunggongvirae</taxon>
        <taxon>Uroviricota</taxon>
        <taxon>Caudoviricetes</taxon>
        <taxon>Autographivirales</taxon>
        <taxon>Autoscriptoviridae</taxon>
        <taxon>Beijerinckvirinae</taxon>
        <taxon>Friunavirus</taxon>
        <taxon>Friunavirus pB3074</taxon>
    </lineage>
</organism>
<evidence type="ECO:0008006" key="3">
    <source>
        <dbReference type="Google" id="ProtNLM"/>
    </source>
</evidence>
<accession>A0AAF0RV26</accession>
<proteinExistence type="predicted"/>
<dbReference type="InterPro" id="IPR043519">
    <property type="entry name" value="NT_sf"/>
</dbReference>
<evidence type="ECO:0000313" key="2">
    <source>
        <dbReference type="Proteomes" id="UP001236567"/>
    </source>
</evidence>
<dbReference type="EMBL" id="OQ730192">
    <property type="protein sequence ID" value="WID41904.1"/>
    <property type="molecule type" value="Genomic_DNA"/>
</dbReference>
<sequence length="192" mass="21873">MNLMTTKVELPVEIQNVLDWLKEEGFVAAVVGGFCRHTMYGTGTEDIDIAVLVETVDEIEVLQNEFGAPVHKRSVLEKAEKSLYEGHTGFVADWREGNINIVAYDGCFHHSIPQLVESFDFNFNMWYLAEDGTLKNPDPLVEGHKVRLGNSLGSRPSVARLARFYNEFSEWDWELVDEQLQYEKEIFGNLLG</sequence>
<name>A0AAF0RV26_9CAUD</name>